<keyword evidence="3" id="KW-1185">Reference proteome</keyword>
<gene>
    <name evidence="2" type="ORF">M409DRAFT_50274</name>
</gene>
<sequence>MADLCPNCAALDVEELLKYRLSSFYSGIPIGSPRDIIEKGKYCNLCFLFSQVLLEEYGEAFLSEETDHVQCSISTSSTWKFYMDQRDLSSGRIDGKITEPHDMKAAPDIAGHEQTSLRINITLIGRDKIRSCIVSPAVDPTTSRSSNQLRQRLLRPDGIDFDLVRKWYRLCRTVHAERCSSPHWLHVEQYDSLKVVDVERRCVQLAPTSCRYAALSYVWGSSESHVILGVDEHKQLVEEPFQLTILPTVVEDAIRVTKELGLRYLWVDALCIPQKPANNPEKAQQLQQMNSIFKSAEICIIAAGCKEVDDHIPGVHIPRAGTTWREINGRVLAVSQPKYEDEIPSTTWNGRAWTYQERMLSRRTLTLGPTQAF</sequence>
<evidence type="ECO:0000259" key="1">
    <source>
        <dbReference type="Pfam" id="PF06985"/>
    </source>
</evidence>
<protein>
    <recommendedName>
        <fullName evidence="1">Heterokaryon incompatibility domain-containing protein</fullName>
    </recommendedName>
</protein>
<evidence type="ECO:0000313" key="3">
    <source>
        <dbReference type="Proteomes" id="UP000799537"/>
    </source>
</evidence>
<proteinExistence type="predicted"/>
<feature type="domain" description="Heterokaryon incompatibility" evidence="1">
    <location>
        <begin position="212"/>
        <end position="357"/>
    </location>
</feature>
<dbReference type="Pfam" id="PF06985">
    <property type="entry name" value="HET"/>
    <property type="match status" value="1"/>
</dbReference>
<name>A0A6A6D0J5_ZASCE</name>
<dbReference type="InterPro" id="IPR010730">
    <property type="entry name" value="HET"/>
</dbReference>
<evidence type="ECO:0000313" key="2">
    <source>
        <dbReference type="EMBL" id="KAF2171599.1"/>
    </source>
</evidence>
<dbReference type="EMBL" id="ML993582">
    <property type="protein sequence ID" value="KAF2171599.1"/>
    <property type="molecule type" value="Genomic_DNA"/>
</dbReference>
<organism evidence="2 3">
    <name type="scientific">Zasmidium cellare ATCC 36951</name>
    <dbReference type="NCBI Taxonomy" id="1080233"/>
    <lineage>
        <taxon>Eukaryota</taxon>
        <taxon>Fungi</taxon>
        <taxon>Dikarya</taxon>
        <taxon>Ascomycota</taxon>
        <taxon>Pezizomycotina</taxon>
        <taxon>Dothideomycetes</taxon>
        <taxon>Dothideomycetidae</taxon>
        <taxon>Mycosphaerellales</taxon>
        <taxon>Mycosphaerellaceae</taxon>
        <taxon>Zasmidium</taxon>
    </lineage>
</organism>
<dbReference type="GeneID" id="54564772"/>
<dbReference type="PANTHER" id="PTHR33112">
    <property type="entry name" value="DOMAIN PROTEIN, PUTATIVE-RELATED"/>
    <property type="match status" value="1"/>
</dbReference>
<dbReference type="OrthoDB" id="3649769at2759"/>
<dbReference type="RefSeq" id="XP_033672488.1">
    <property type="nucleotide sequence ID" value="XM_033811500.1"/>
</dbReference>
<accession>A0A6A6D0J5</accession>
<dbReference type="PANTHER" id="PTHR33112:SF1">
    <property type="entry name" value="HETEROKARYON INCOMPATIBILITY DOMAIN-CONTAINING PROTEIN"/>
    <property type="match status" value="1"/>
</dbReference>
<dbReference type="Proteomes" id="UP000799537">
    <property type="component" value="Unassembled WGS sequence"/>
</dbReference>
<dbReference type="AlphaFoldDB" id="A0A6A6D0J5"/>
<reference evidence="2" key="1">
    <citation type="journal article" date="2020" name="Stud. Mycol.">
        <title>101 Dothideomycetes genomes: a test case for predicting lifestyles and emergence of pathogens.</title>
        <authorList>
            <person name="Haridas S."/>
            <person name="Albert R."/>
            <person name="Binder M."/>
            <person name="Bloem J."/>
            <person name="Labutti K."/>
            <person name="Salamov A."/>
            <person name="Andreopoulos B."/>
            <person name="Baker S."/>
            <person name="Barry K."/>
            <person name="Bills G."/>
            <person name="Bluhm B."/>
            <person name="Cannon C."/>
            <person name="Castanera R."/>
            <person name="Culley D."/>
            <person name="Daum C."/>
            <person name="Ezra D."/>
            <person name="Gonzalez J."/>
            <person name="Henrissat B."/>
            <person name="Kuo A."/>
            <person name="Liang C."/>
            <person name="Lipzen A."/>
            <person name="Lutzoni F."/>
            <person name="Magnuson J."/>
            <person name="Mondo S."/>
            <person name="Nolan M."/>
            <person name="Ohm R."/>
            <person name="Pangilinan J."/>
            <person name="Park H.-J."/>
            <person name="Ramirez L."/>
            <person name="Alfaro M."/>
            <person name="Sun H."/>
            <person name="Tritt A."/>
            <person name="Yoshinaga Y."/>
            <person name="Zwiers L.-H."/>
            <person name="Turgeon B."/>
            <person name="Goodwin S."/>
            <person name="Spatafora J."/>
            <person name="Crous P."/>
            <person name="Grigoriev I."/>
        </authorList>
    </citation>
    <scope>NUCLEOTIDE SEQUENCE</scope>
    <source>
        <strain evidence="2">ATCC 36951</strain>
    </source>
</reference>